<feature type="chain" id="PRO_5012272885" evidence="2">
    <location>
        <begin position="20"/>
        <end position="862"/>
    </location>
</feature>
<keyword evidence="1" id="KW-0472">Membrane</keyword>
<dbReference type="AlphaFoldDB" id="A0A1K1RRP1"/>
<evidence type="ECO:0000259" key="3">
    <source>
        <dbReference type="Pfam" id="PF12770"/>
    </source>
</evidence>
<proteinExistence type="predicted"/>
<dbReference type="PANTHER" id="PTHR10098">
    <property type="entry name" value="RAPSYN-RELATED"/>
    <property type="match status" value="1"/>
</dbReference>
<dbReference type="InterPro" id="IPR024983">
    <property type="entry name" value="CHAT_dom"/>
</dbReference>
<evidence type="ECO:0000256" key="2">
    <source>
        <dbReference type="SAM" id="SignalP"/>
    </source>
</evidence>
<organism evidence="4 5">
    <name type="scientific">Sinomicrobium oceani</name>
    <dbReference type="NCBI Taxonomy" id="1150368"/>
    <lineage>
        <taxon>Bacteria</taxon>
        <taxon>Pseudomonadati</taxon>
        <taxon>Bacteroidota</taxon>
        <taxon>Flavobacteriia</taxon>
        <taxon>Flavobacteriales</taxon>
        <taxon>Flavobacteriaceae</taxon>
        <taxon>Sinomicrobium</taxon>
    </lineage>
</organism>
<dbReference type="SUPFAM" id="SSF48452">
    <property type="entry name" value="TPR-like"/>
    <property type="match status" value="1"/>
</dbReference>
<sequence length="862" mass="98615">MKKYIFLLVCFLSGVCLQAQITDSIYRTIDRIAQARQGIFPEQLEKQASLFEQRASSTEEYMALLILRCNMGYYYRNTGMPIKAIGSYEKAWKNYREHHLPDYDIIEYGLKPLGNLYTKSGNFTQAENTIKSYLFLAEEQDNQPQKIAAVLNLSVVYHNTGNFRTAIRLLEDNLRYGRPDPEQKALLLNNLATNYFAIGSYHEADTALGDAARISPQVTAPMYRNMAQMARGKAQWEQAAVYLDHAEQALKTTPFSARDLALLYVEKADLSKARRDTITTRKLLYKALDFLLPDRNPGTLPYEDNIYAESALIPVFDALAALEEDMETALDYYELAFYVTALLQQQMTSQETKILHSATNRTRSEKCISLLYNAYKNTGNSRYLERAFTYAERSKAAVLKDAIALKSLAEKFPGDSLIRQEQKLSALREHTVNSLIRAQLTGQKQDSVPFYTETLNELNLSLKSLKQQIVTRYPENAFNGISTTLLQEKLAEDKANMIVYFSGVNYLYTFVFTHTDIALYRKTKTPDYKKKLKQFLSFFDSPDRINNDVATYSKSAYELFRSLLPDDIPYTPYLVIVPDGLLHFVPFGALLTTPARNDNYMHMDFLTRRQKLVYQTSADLYFHKREHPKNERLLGIFPVFENSASELRYSEEEAGNIRHIMKGDMLCKSEATKANFIKKAGNYDIIHLSTHASGGSFVVPAHIQFRDDILLLQELYGMHLNPGLVVLSACETGIGKLQHGEGAMSIARGFQYAGTERLLFSLWKVNDRATATLMDMFYKNYEKYASACSASQQAGIDYLENPKIPLARKSPYYWAGFVYYGHIEQEKLPYASRTTILCTFVLLFCVVIGIELYRKNKRKKFR</sequence>
<dbReference type="InterPro" id="IPR011990">
    <property type="entry name" value="TPR-like_helical_dom_sf"/>
</dbReference>
<dbReference type="Proteomes" id="UP000182248">
    <property type="component" value="Unassembled WGS sequence"/>
</dbReference>
<dbReference type="RefSeq" id="WP_072319156.1">
    <property type="nucleotide sequence ID" value="NZ_FPJE01000033.1"/>
</dbReference>
<dbReference type="STRING" id="1150368.SAMN02927921_03922"/>
<dbReference type="OrthoDB" id="9771112at2"/>
<name>A0A1K1RRP1_9FLAO</name>
<keyword evidence="2" id="KW-0732">Signal</keyword>
<reference evidence="4 5" key="1">
    <citation type="submission" date="2016-11" db="EMBL/GenBank/DDBJ databases">
        <authorList>
            <person name="Jaros S."/>
            <person name="Januszkiewicz K."/>
            <person name="Wedrychowicz H."/>
        </authorList>
    </citation>
    <scope>NUCLEOTIDE SEQUENCE [LARGE SCALE GENOMIC DNA]</scope>
    <source>
        <strain evidence="4 5">CGMCC 1.12145</strain>
    </source>
</reference>
<dbReference type="EMBL" id="FPJE01000033">
    <property type="protein sequence ID" value="SFW74734.1"/>
    <property type="molecule type" value="Genomic_DNA"/>
</dbReference>
<evidence type="ECO:0000256" key="1">
    <source>
        <dbReference type="SAM" id="Phobius"/>
    </source>
</evidence>
<accession>A0A1K1RRP1</accession>
<gene>
    <name evidence="4" type="ORF">SAMN02927921_03922</name>
</gene>
<feature type="transmembrane region" description="Helical" evidence="1">
    <location>
        <begin position="834"/>
        <end position="853"/>
    </location>
</feature>
<evidence type="ECO:0000313" key="4">
    <source>
        <dbReference type="EMBL" id="SFW74734.1"/>
    </source>
</evidence>
<dbReference type="Pfam" id="PF12770">
    <property type="entry name" value="CHAT"/>
    <property type="match status" value="1"/>
</dbReference>
<evidence type="ECO:0000313" key="5">
    <source>
        <dbReference type="Proteomes" id="UP000182248"/>
    </source>
</evidence>
<protein>
    <submittedName>
        <fullName evidence="4">TPR repeat-containing protein</fullName>
    </submittedName>
</protein>
<keyword evidence="1" id="KW-1133">Transmembrane helix</keyword>
<feature type="domain" description="CHAT" evidence="3">
    <location>
        <begin position="561"/>
        <end position="821"/>
    </location>
</feature>
<keyword evidence="5" id="KW-1185">Reference proteome</keyword>
<feature type="signal peptide" evidence="2">
    <location>
        <begin position="1"/>
        <end position="19"/>
    </location>
</feature>
<keyword evidence="1" id="KW-0812">Transmembrane</keyword>
<dbReference type="Gene3D" id="1.25.40.10">
    <property type="entry name" value="Tetratricopeptide repeat domain"/>
    <property type="match status" value="2"/>
</dbReference>